<dbReference type="EMBL" id="QPFP01000022">
    <property type="protein sequence ID" value="TEB30521.1"/>
    <property type="molecule type" value="Genomic_DNA"/>
</dbReference>
<dbReference type="Proteomes" id="UP000298030">
    <property type="component" value="Unassembled WGS sequence"/>
</dbReference>
<evidence type="ECO:0000313" key="3">
    <source>
        <dbReference type="EMBL" id="TEB30521.1"/>
    </source>
</evidence>
<dbReference type="AlphaFoldDB" id="A0A4Y7SR61"/>
<keyword evidence="4" id="KW-1185">Reference proteome</keyword>
<feature type="compositionally biased region" description="Polar residues" evidence="1">
    <location>
        <begin position="18"/>
        <end position="29"/>
    </location>
</feature>
<accession>A0A4Y7SR61</accession>
<evidence type="ECO:0000313" key="4">
    <source>
        <dbReference type="Proteomes" id="UP000298030"/>
    </source>
</evidence>
<protein>
    <submittedName>
        <fullName evidence="2">Uncharacterized protein</fullName>
    </submittedName>
</protein>
<feature type="region of interest" description="Disordered" evidence="1">
    <location>
        <begin position="18"/>
        <end position="51"/>
    </location>
</feature>
<evidence type="ECO:0000313" key="2">
    <source>
        <dbReference type="EMBL" id="TEB24201.1"/>
    </source>
</evidence>
<comment type="caution">
    <text evidence="2">The sequence shown here is derived from an EMBL/GenBank/DDBJ whole genome shotgun (WGS) entry which is preliminary data.</text>
</comment>
<name>A0A4Y7SR61_COPMI</name>
<organism evidence="2 4">
    <name type="scientific">Coprinellus micaceus</name>
    <name type="common">Glistening ink-cap mushroom</name>
    <name type="synonym">Coprinus micaceus</name>
    <dbReference type="NCBI Taxonomy" id="71717"/>
    <lineage>
        <taxon>Eukaryota</taxon>
        <taxon>Fungi</taxon>
        <taxon>Dikarya</taxon>
        <taxon>Basidiomycota</taxon>
        <taxon>Agaricomycotina</taxon>
        <taxon>Agaricomycetes</taxon>
        <taxon>Agaricomycetidae</taxon>
        <taxon>Agaricales</taxon>
        <taxon>Agaricineae</taxon>
        <taxon>Psathyrellaceae</taxon>
        <taxon>Coprinellus</taxon>
    </lineage>
</organism>
<reference evidence="2 4" key="1">
    <citation type="journal article" date="2019" name="Nat. Ecol. Evol.">
        <title>Megaphylogeny resolves global patterns of mushroom evolution.</title>
        <authorList>
            <person name="Varga T."/>
            <person name="Krizsan K."/>
            <person name="Foldi C."/>
            <person name="Dima B."/>
            <person name="Sanchez-Garcia M."/>
            <person name="Sanchez-Ramirez S."/>
            <person name="Szollosi G.J."/>
            <person name="Szarkandi J.G."/>
            <person name="Papp V."/>
            <person name="Albert L."/>
            <person name="Andreopoulos W."/>
            <person name="Angelini C."/>
            <person name="Antonin V."/>
            <person name="Barry K.W."/>
            <person name="Bougher N.L."/>
            <person name="Buchanan P."/>
            <person name="Buyck B."/>
            <person name="Bense V."/>
            <person name="Catcheside P."/>
            <person name="Chovatia M."/>
            <person name="Cooper J."/>
            <person name="Damon W."/>
            <person name="Desjardin D."/>
            <person name="Finy P."/>
            <person name="Geml J."/>
            <person name="Haridas S."/>
            <person name="Hughes K."/>
            <person name="Justo A."/>
            <person name="Karasinski D."/>
            <person name="Kautmanova I."/>
            <person name="Kiss B."/>
            <person name="Kocsube S."/>
            <person name="Kotiranta H."/>
            <person name="LaButti K.M."/>
            <person name="Lechner B.E."/>
            <person name="Liimatainen K."/>
            <person name="Lipzen A."/>
            <person name="Lukacs Z."/>
            <person name="Mihaltcheva S."/>
            <person name="Morgado L.N."/>
            <person name="Niskanen T."/>
            <person name="Noordeloos M.E."/>
            <person name="Ohm R.A."/>
            <person name="Ortiz-Santana B."/>
            <person name="Ovrebo C."/>
            <person name="Racz N."/>
            <person name="Riley R."/>
            <person name="Savchenko A."/>
            <person name="Shiryaev A."/>
            <person name="Soop K."/>
            <person name="Spirin V."/>
            <person name="Szebenyi C."/>
            <person name="Tomsovsky M."/>
            <person name="Tulloss R.E."/>
            <person name="Uehling J."/>
            <person name="Grigoriev I.V."/>
            <person name="Vagvolgyi C."/>
            <person name="Papp T."/>
            <person name="Martin F.M."/>
            <person name="Miettinen O."/>
            <person name="Hibbett D.S."/>
            <person name="Nagy L.G."/>
        </authorList>
    </citation>
    <scope>NUCLEOTIDE SEQUENCE [LARGE SCALE GENOMIC DNA]</scope>
    <source>
        <strain evidence="2 4">FP101781</strain>
    </source>
</reference>
<sequence length="193" mass="20963">MAPSVAILTTSCSISRSTMDGDTIGSQGRANHPPQARFNMKSSLSSHEPSRRPNPGIFLLQRCVHLEALRIMSPYFPPGLVLPVISMLDREIQPRPSAAAPLATAVIFALLCSVLGLLGHGCCPLHLIQPCLLEGQEETRRFAGTETSKWVSKLLAFACGLEKCEPTCSQRFQDWSTTAKLLAFLDESSIISV</sequence>
<dbReference type="EMBL" id="QPFP01000069">
    <property type="protein sequence ID" value="TEB24201.1"/>
    <property type="molecule type" value="Genomic_DNA"/>
</dbReference>
<evidence type="ECO:0000256" key="1">
    <source>
        <dbReference type="SAM" id="MobiDB-lite"/>
    </source>
</evidence>
<gene>
    <name evidence="2" type="ORF">FA13DRAFT_1328760</name>
    <name evidence="3" type="ORF">FA13DRAFT_518771</name>
</gene>
<proteinExistence type="predicted"/>